<proteinExistence type="predicted"/>
<evidence type="ECO:0000313" key="1">
    <source>
        <dbReference type="EMBL" id="KAH6926430.1"/>
    </source>
</evidence>
<sequence length="232" mass="26535">MLEAFISVDQHGVSVAVVVASEDEYAEKLTPTLEKFLETLSALKSKDPKIYDKDMVFFEPTGDAGKTNKEKPKKEKPMFLKDYKRKLIVETQGVLSDEEDDLGQADSSAKHKQVHFATAAEEEHLKNSFKAALADFDDDEDDDGSLLTTTKRSEGQKSETDEEYKRWLKGEVDKIHRTKDAEKLGYLHDYWNSSNLDKAEEFLRDYILNKRYLEKNRTPAAKLEDDEDLSAD</sequence>
<dbReference type="EMBL" id="CM023487">
    <property type="protein sequence ID" value="KAH6926430.1"/>
    <property type="molecule type" value="Genomic_DNA"/>
</dbReference>
<reference evidence="1" key="1">
    <citation type="submission" date="2020-05" db="EMBL/GenBank/DDBJ databases">
        <title>Large-scale comparative analyses of tick genomes elucidate their genetic diversity and vector capacities.</title>
        <authorList>
            <person name="Jia N."/>
            <person name="Wang J."/>
            <person name="Shi W."/>
            <person name="Du L."/>
            <person name="Sun Y."/>
            <person name="Zhan W."/>
            <person name="Jiang J."/>
            <person name="Wang Q."/>
            <person name="Zhang B."/>
            <person name="Ji P."/>
            <person name="Sakyi L.B."/>
            <person name="Cui X."/>
            <person name="Yuan T."/>
            <person name="Jiang B."/>
            <person name="Yang W."/>
            <person name="Lam T.T.-Y."/>
            <person name="Chang Q."/>
            <person name="Ding S."/>
            <person name="Wang X."/>
            <person name="Zhu J."/>
            <person name="Ruan X."/>
            <person name="Zhao L."/>
            <person name="Wei J."/>
            <person name="Que T."/>
            <person name="Du C."/>
            <person name="Cheng J."/>
            <person name="Dai P."/>
            <person name="Han X."/>
            <person name="Huang E."/>
            <person name="Gao Y."/>
            <person name="Liu J."/>
            <person name="Shao H."/>
            <person name="Ye R."/>
            <person name="Li L."/>
            <person name="Wei W."/>
            <person name="Wang X."/>
            <person name="Wang C."/>
            <person name="Yang T."/>
            <person name="Huo Q."/>
            <person name="Li W."/>
            <person name="Guo W."/>
            <person name="Chen H."/>
            <person name="Zhou L."/>
            <person name="Ni X."/>
            <person name="Tian J."/>
            <person name="Zhou Y."/>
            <person name="Sheng Y."/>
            <person name="Liu T."/>
            <person name="Pan Y."/>
            <person name="Xia L."/>
            <person name="Li J."/>
            <person name="Zhao F."/>
            <person name="Cao W."/>
        </authorList>
    </citation>
    <scope>NUCLEOTIDE SEQUENCE</scope>
    <source>
        <strain evidence="1">Hyas-2018</strain>
    </source>
</reference>
<keyword evidence="2" id="KW-1185">Reference proteome</keyword>
<gene>
    <name evidence="1" type="ORF">HPB50_018557</name>
</gene>
<comment type="caution">
    <text evidence="1">The sequence shown here is derived from an EMBL/GenBank/DDBJ whole genome shotgun (WGS) entry which is preliminary data.</text>
</comment>
<name>A0ACB7RVK2_HYAAI</name>
<accession>A0ACB7RVK2</accession>
<evidence type="ECO:0000313" key="2">
    <source>
        <dbReference type="Proteomes" id="UP000821845"/>
    </source>
</evidence>
<dbReference type="Proteomes" id="UP000821845">
    <property type="component" value="Chromosome 7"/>
</dbReference>
<protein>
    <submittedName>
        <fullName evidence="1">Uncharacterized protein</fullName>
    </submittedName>
</protein>
<organism evidence="1 2">
    <name type="scientific">Hyalomma asiaticum</name>
    <name type="common">Tick</name>
    <dbReference type="NCBI Taxonomy" id="266040"/>
    <lineage>
        <taxon>Eukaryota</taxon>
        <taxon>Metazoa</taxon>
        <taxon>Ecdysozoa</taxon>
        <taxon>Arthropoda</taxon>
        <taxon>Chelicerata</taxon>
        <taxon>Arachnida</taxon>
        <taxon>Acari</taxon>
        <taxon>Parasitiformes</taxon>
        <taxon>Ixodida</taxon>
        <taxon>Ixodoidea</taxon>
        <taxon>Ixodidae</taxon>
        <taxon>Hyalomminae</taxon>
        <taxon>Hyalomma</taxon>
    </lineage>
</organism>